<dbReference type="EMBL" id="DXFB01000169">
    <property type="protein sequence ID" value="HIX45884.1"/>
    <property type="molecule type" value="Genomic_DNA"/>
</dbReference>
<feature type="domain" description="Fibronectin type-III" evidence="2">
    <location>
        <begin position="536"/>
        <end position="621"/>
    </location>
</feature>
<feature type="chain" id="PRO_5038361444" evidence="1">
    <location>
        <begin position="24"/>
        <end position="693"/>
    </location>
</feature>
<dbReference type="NCBIfam" id="TIGR03296">
    <property type="entry name" value="M6dom_TIGR03296"/>
    <property type="match status" value="1"/>
</dbReference>
<dbReference type="SUPFAM" id="SSF55486">
    <property type="entry name" value="Metalloproteases ('zincins'), catalytic domain"/>
    <property type="match status" value="1"/>
</dbReference>
<dbReference type="InterPro" id="IPR003961">
    <property type="entry name" value="FN3_dom"/>
</dbReference>
<evidence type="ECO:0000256" key="1">
    <source>
        <dbReference type="SAM" id="SignalP"/>
    </source>
</evidence>
<keyword evidence="3" id="KW-0645">Protease</keyword>
<dbReference type="InterPro" id="IPR008757">
    <property type="entry name" value="Peptidase_M6-like_domain"/>
</dbReference>
<dbReference type="GO" id="GO:0006508">
    <property type="term" value="P:proteolysis"/>
    <property type="evidence" value="ECO:0007669"/>
    <property type="project" value="InterPro"/>
</dbReference>
<evidence type="ECO:0000259" key="2">
    <source>
        <dbReference type="PROSITE" id="PS50853"/>
    </source>
</evidence>
<reference evidence="3" key="2">
    <citation type="submission" date="2021-04" db="EMBL/GenBank/DDBJ databases">
        <authorList>
            <person name="Gilroy R."/>
        </authorList>
    </citation>
    <scope>NUCLEOTIDE SEQUENCE</scope>
    <source>
        <strain evidence="3">ChiHjej12B11-16260</strain>
    </source>
</reference>
<keyword evidence="3" id="KW-0482">Metalloprotease</keyword>
<dbReference type="SMART" id="SM00060">
    <property type="entry name" value="FN3"/>
    <property type="match status" value="1"/>
</dbReference>
<dbReference type="InterPro" id="IPR036116">
    <property type="entry name" value="FN3_sf"/>
</dbReference>
<evidence type="ECO:0000313" key="4">
    <source>
        <dbReference type="Proteomes" id="UP000824246"/>
    </source>
</evidence>
<dbReference type="InterPro" id="IPR013783">
    <property type="entry name" value="Ig-like_fold"/>
</dbReference>
<comment type="caution">
    <text evidence="3">The sequence shown here is derived from an EMBL/GenBank/DDBJ whole genome shotgun (WGS) entry which is preliminary data.</text>
</comment>
<name>A0A9D1VRW9_9BACT</name>
<dbReference type="Gene3D" id="2.60.40.10">
    <property type="entry name" value="Immunoglobulins"/>
    <property type="match status" value="1"/>
</dbReference>
<proteinExistence type="predicted"/>
<keyword evidence="1" id="KW-0732">Signal</keyword>
<dbReference type="PROSITE" id="PS50853">
    <property type="entry name" value="FN3"/>
    <property type="match status" value="1"/>
</dbReference>
<dbReference type="GO" id="GO:0008237">
    <property type="term" value="F:metallopeptidase activity"/>
    <property type="evidence" value="ECO:0007669"/>
    <property type="project" value="UniProtKB-KW"/>
</dbReference>
<organism evidence="3 4">
    <name type="scientific">Candidatus Barnesiella excrementipullorum</name>
    <dbReference type="NCBI Taxonomy" id="2838479"/>
    <lineage>
        <taxon>Bacteria</taxon>
        <taxon>Pseudomonadati</taxon>
        <taxon>Bacteroidota</taxon>
        <taxon>Bacteroidia</taxon>
        <taxon>Bacteroidales</taxon>
        <taxon>Barnesiellaceae</taxon>
        <taxon>Barnesiella</taxon>
    </lineage>
</organism>
<dbReference type="AlphaFoldDB" id="A0A9D1VRW9"/>
<gene>
    <name evidence="3" type="ORF">H9982_06650</name>
</gene>
<sequence length="693" mass="75724">MMKKRFLLSFMMVASMAVTQLQAIPANPVPRVVTQPDGTTITVSMRGDEYFHYMTTSQGALVVECADGYYRYARWDENNSLVATELVASDDAPALGASLSLISDAAVRERLDNLYFAAREQKTKKITARKAPMRRMAQAQSEGNNGAEVRGIVILAEYQDVKFKPASTREAIDNLMNEEGNDYMGAIGSARDYFIAQSYGKFQPIFDVVGPVTLDNNASYYGGNDRSGNDLRPEEVIIEACQKASEQGLCNMADYDLDGDGWVDLVYVIYAGYAESSGAPSWTVWPHMWYVYQGAGRVVSVDGVKLDMYACSSELSGTSGSNMDGIGSFCHEYSHTLGLPDIYDTQGYNFGMDIWSIMDYGCYAEDGRIPVGYSAYERAYCGWLDIEELTTAASVVLPYIGENERAYKVAANEKQYFTFETRLQQGWDVGLPSEGLMIVKIDYDASVWNYNMVNTDSSRPRIQIVPADNSLSTRNLEGDLYPYAGNNAFTSSSTPAMKIYNTLITNKPVENIAYNAAAGVVTFDFMGGAPAVTLDAPVATSPGDITNDGFTAYWSPVAGAETYTLHLQGNGVEQEYEYITSTRYTLTGLASGTYYYKVKAVSGESESAYSNVIEVVVTDESALPGITQSALRVYAAAGSIVLESDEPCKATVYNAQGIPEATVAVDGSCQYRPRQSGLYIVACGEAVFKLVVK</sequence>
<reference evidence="3" key="1">
    <citation type="journal article" date="2021" name="PeerJ">
        <title>Extensive microbial diversity within the chicken gut microbiome revealed by metagenomics and culture.</title>
        <authorList>
            <person name="Gilroy R."/>
            <person name="Ravi A."/>
            <person name="Getino M."/>
            <person name="Pursley I."/>
            <person name="Horton D.L."/>
            <person name="Alikhan N.F."/>
            <person name="Baker D."/>
            <person name="Gharbi K."/>
            <person name="Hall N."/>
            <person name="Watson M."/>
            <person name="Adriaenssens E.M."/>
            <person name="Foster-Nyarko E."/>
            <person name="Jarju S."/>
            <person name="Secka A."/>
            <person name="Antonio M."/>
            <person name="Oren A."/>
            <person name="Chaudhuri R.R."/>
            <person name="La Ragione R."/>
            <person name="Hildebrand F."/>
            <person name="Pallen M.J."/>
        </authorList>
    </citation>
    <scope>NUCLEOTIDE SEQUENCE</scope>
    <source>
        <strain evidence="3">ChiHjej12B11-16260</strain>
    </source>
</reference>
<dbReference type="SUPFAM" id="SSF49265">
    <property type="entry name" value="Fibronectin type III"/>
    <property type="match status" value="1"/>
</dbReference>
<dbReference type="Proteomes" id="UP000824246">
    <property type="component" value="Unassembled WGS sequence"/>
</dbReference>
<keyword evidence="3" id="KW-0378">Hydrolase</keyword>
<dbReference type="Pfam" id="PF05547">
    <property type="entry name" value="Peptidase_M6"/>
    <property type="match status" value="1"/>
</dbReference>
<feature type="signal peptide" evidence="1">
    <location>
        <begin position="1"/>
        <end position="23"/>
    </location>
</feature>
<protein>
    <submittedName>
        <fullName evidence="3">M6 family metalloprotease domain-containing protein</fullName>
    </submittedName>
</protein>
<dbReference type="PANTHER" id="PTHR41775:SF1">
    <property type="entry name" value="PEPTIDASE M6-LIKE DOMAIN-CONTAINING PROTEIN"/>
    <property type="match status" value="1"/>
</dbReference>
<evidence type="ECO:0000313" key="3">
    <source>
        <dbReference type="EMBL" id="HIX45884.1"/>
    </source>
</evidence>
<accession>A0A9D1VRW9</accession>
<dbReference type="PANTHER" id="PTHR41775">
    <property type="entry name" value="SECRETED PROTEIN-RELATED"/>
    <property type="match status" value="1"/>
</dbReference>
<dbReference type="CDD" id="cd00063">
    <property type="entry name" value="FN3"/>
    <property type="match status" value="1"/>
</dbReference>